<evidence type="ECO:0000256" key="2">
    <source>
        <dbReference type="SAM" id="SignalP"/>
    </source>
</evidence>
<proteinExistence type="predicted"/>
<feature type="chain" id="PRO_5039708430" evidence="2">
    <location>
        <begin position="27"/>
        <end position="419"/>
    </location>
</feature>
<keyword evidence="2" id="KW-0732">Signal</keyword>
<dbReference type="RefSeq" id="WP_200131982.1">
    <property type="nucleotide sequence ID" value="NZ_JAEHOI010000005.1"/>
</dbReference>
<dbReference type="Proteomes" id="UP000618733">
    <property type="component" value="Unassembled WGS sequence"/>
</dbReference>
<feature type="signal peptide" evidence="2">
    <location>
        <begin position="1"/>
        <end position="26"/>
    </location>
</feature>
<reference evidence="4" key="1">
    <citation type="submission" date="2020-12" db="EMBL/GenBank/DDBJ databases">
        <title>Leucobacter sp. CAS2, isolated from Chromium sludge.</title>
        <authorList>
            <person name="Xu Z."/>
        </authorList>
    </citation>
    <scope>NUCLEOTIDE SEQUENCE</scope>
    <source>
        <strain evidence="4">CSA2</strain>
    </source>
</reference>
<keyword evidence="5" id="KW-1185">Reference proteome</keyword>
<sequence length="419" mass="43336">MSSRIARRARAVVIGMVAVASLGLTACSGGSGGGGNSGTDTIDSALSGSINGAVENAMQKSGSTEAIVGVWDGKKGEYVRGFGNEHLDGNSVIRGAQATQPVMCALLLEMAEEGKVKLDAEVSKDLTRQPGIDGITYRQLCDGRSGLADFKAGYTDMNANNPTRPWPEQEILAQGLAHSPLSWPGLDFHASDTDAVLLARALKVRSGEDINQLLSEHVFGPAGMGSASYNLSALTVSGTTMSGLTYPSSGGKPVCDADPVKVAEVSPTMLAGAGATTTSVTDLKKFYEKYLSGGFGGEKNSKLATEATPTTNPKRDKEGKPTEEVKPEGQQWAFGTEKMDALYGRAGSITGTATAAYHDPSTGYTVIVSLNNSSSGGGIARALAFEIAALSKASGTGPEVGWSAEDQQKQIGELAICQK</sequence>
<feature type="region of interest" description="Disordered" evidence="1">
    <location>
        <begin position="298"/>
        <end position="328"/>
    </location>
</feature>
<evidence type="ECO:0000313" key="5">
    <source>
        <dbReference type="Proteomes" id="UP000618733"/>
    </source>
</evidence>
<evidence type="ECO:0000259" key="3">
    <source>
        <dbReference type="Pfam" id="PF00144"/>
    </source>
</evidence>
<dbReference type="Pfam" id="PF00144">
    <property type="entry name" value="Beta-lactamase"/>
    <property type="match status" value="1"/>
</dbReference>
<feature type="domain" description="Beta-lactamase-related" evidence="3">
    <location>
        <begin position="52"/>
        <end position="375"/>
    </location>
</feature>
<evidence type="ECO:0000313" key="4">
    <source>
        <dbReference type="EMBL" id="MBK0421794.1"/>
    </source>
</evidence>
<dbReference type="InterPro" id="IPR001466">
    <property type="entry name" value="Beta-lactam-related"/>
</dbReference>
<feature type="compositionally biased region" description="Basic and acidic residues" evidence="1">
    <location>
        <begin position="313"/>
        <end position="327"/>
    </location>
</feature>
<dbReference type="SUPFAM" id="SSF56601">
    <property type="entry name" value="beta-lactamase/transpeptidase-like"/>
    <property type="match status" value="1"/>
</dbReference>
<dbReference type="InterPro" id="IPR012338">
    <property type="entry name" value="Beta-lactam/transpept-like"/>
</dbReference>
<accession>A0A934QEB6</accession>
<dbReference type="InterPro" id="IPR050491">
    <property type="entry name" value="AmpC-like"/>
</dbReference>
<dbReference type="PROSITE" id="PS51257">
    <property type="entry name" value="PROKAR_LIPOPROTEIN"/>
    <property type="match status" value="1"/>
</dbReference>
<evidence type="ECO:0000256" key="1">
    <source>
        <dbReference type="SAM" id="MobiDB-lite"/>
    </source>
</evidence>
<dbReference type="PANTHER" id="PTHR46825">
    <property type="entry name" value="D-ALANYL-D-ALANINE-CARBOXYPEPTIDASE/ENDOPEPTIDASE AMPH"/>
    <property type="match status" value="1"/>
</dbReference>
<dbReference type="EMBL" id="JAEHOI010000005">
    <property type="protein sequence ID" value="MBK0421794.1"/>
    <property type="molecule type" value="Genomic_DNA"/>
</dbReference>
<gene>
    <name evidence="4" type="ORF">JD292_06875</name>
</gene>
<dbReference type="AlphaFoldDB" id="A0A934QEB6"/>
<protein>
    <submittedName>
        <fullName evidence="4">Beta-lactamase family protein</fullName>
    </submittedName>
</protein>
<comment type="caution">
    <text evidence="4">The sequence shown here is derived from an EMBL/GenBank/DDBJ whole genome shotgun (WGS) entry which is preliminary data.</text>
</comment>
<dbReference type="Gene3D" id="3.40.710.10">
    <property type="entry name" value="DD-peptidase/beta-lactamase superfamily"/>
    <property type="match status" value="1"/>
</dbReference>
<name>A0A934QEB6_9MICO</name>
<dbReference type="PANTHER" id="PTHR46825:SF7">
    <property type="entry name" value="D-ALANYL-D-ALANINE CARBOXYPEPTIDASE"/>
    <property type="match status" value="1"/>
</dbReference>
<organism evidence="4 5">
    <name type="scientific">Leucobacter edaphi</name>
    <dbReference type="NCBI Taxonomy" id="2796472"/>
    <lineage>
        <taxon>Bacteria</taxon>
        <taxon>Bacillati</taxon>
        <taxon>Actinomycetota</taxon>
        <taxon>Actinomycetes</taxon>
        <taxon>Micrococcales</taxon>
        <taxon>Microbacteriaceae</taxon>
        <taxon>Leucobacter</taxon>
    </lineage>
</organism>